<dbReference type="AlphaFoldDB" id="A0A1H8UNC0"/>
<keyword evidence="2" id="KW-1185">Reference proteome</keyword>
<proteinExistence type="predicted"/>
<evidence type="ECO:0000313" key="1">
    <source>
        <dbReference type="EMBL" id="SEP04473.1"/>
    </source>
</evidence>
<accession>A0A1H8UNC0</accession>
<sequence length="31" mass="3148">MQRAGYAEPVLSGDGGDIALIRVHHLSGGAV</sequence>
<reference evidence="1 2" key="1">
    <citation type="submission" date="2016-10" db="EMBL/GenBank/DDBJ databases">
        <authorList>
            <person name="de Groot N.N."/>
        </authorList>
    </citation>
    <scope>NUCLEOTIDE SEQUENCE [LARGE SCALE GENOMIC DNA]</scope>
    <source>
        <strain evidence="1 2">DSM 44993</strain>
    </source>
</reference>
<organism evidence="1 2">
    <name type="scientific">Amycolatopsis saalfeldensis</name>
    <dbReference type="NCBI Taxonomy" id="394193"/>
    <lineage>
        <taxon>Bacteria</taxon>
        <taxon>Bacillati</taxon>
        <taxon>Actinomycetota</taxon>
        <taxon>Actinomycetes</taxon>
        <taxon>Pseudonocardiales</taxon>
        <taxon>Pseudonocardiaceae</taxon>
        <taxon>Amycolatopsis</taxon>
    </lineage>
</organism>
<dbReference type="STRING" id="394193.SAMN04489732_103368"/>
<name>A0A1H8UNC0_9PSEU</name>
<gene>
    <name evidence="1" type="ORF">SAMN04489732_103368</name>
</gene>
<protein>
    <submittedName>
        <fullName evidence="1">Uncharacterized protein</fullName>
    </submittedName>
</protein>
<dbReference type="Proteomes" id="UP000198582">
    <property type="component" value="Unassembled WGS sequence"/>
</dbReference>
<dbReference type="EMBL" id="FOEF01000003">
    <property type="protein sequence ID" value="SEP04473.1"/>
    <property type="molecule type" value="Genomic_DNA"/>
</dbReference>
<evidence type="ECO:0000313" key="2">
    <source>
        <dbReference type="Proteomes" id="UP000198582"/>
    </source>
</evidence>